<dbReference type="Gene3D" id="3.90.1380.10">
    <property type="entry name" value="Threonine synthase, N-terminal domain"/>
    <property type="match status" value="1"/>
</dbReference>
<evidence type="ECO:0000259" key="7">
    <source>
        <dbReference type="Pfam" id="PF00291"/>
    </source>
</evidence>
<keyword evidence="4 9" id="KW-0456">Lyase</keyword>
<comment type="cofactor">
    <cofactor evidence="1 6">
        <name>pyridoxal 5'-phosphate</name>
        <dbReference type="ChEBI" id="CHEBI:597326"/>
    </cofactor>
</comment>
<dbReference type="EC" id="4.2.3.1" evidence="5"/>
<dbReference type="Gene3D" id="3.40.50.1100">
    <property type="match status" value="2"/>
</dbReference>
<evidence type="ECO:0000256" key="6">
    <source>
        <dbReference type="PIRSR" id="PIRSR604450-51"/>
    </source>
</evidence>
<evidence type="ECO:0000313" key="10">
    <source>
        <dbReference type="Proteomes" id="UP000306223"/>
    </source>
</evidence>
<dbReference type="InterPro" id="IPR029144">
    <property type="entry name" value="Thr_synth_N"/>
</dbReference>
<dbReference type="RefSeq" id="WP_136857079.1">
    <property type="nucleotide sequence ID" value="NZ_SUNH01000016.1"/>
</dbReference>
<dbReference type="GO" id="GO:0009088">
    <property type="term" value="P:threonine biosynthetic process"/>
    <property type="evidence" value="ECO:0007669"/>
    <property type="project" value="UniProtKB-UniRule"/>
</dbReference>
<reference evidence="9 10" key="1">
    <citation type="submission" date="2019-04" db="EMBL/GenBank/DDBJ databases">
        <authorList>
            <person name="Li J."/>
        </authorList>
    </citation>
    <scope>NUCLEOTIDE SEQUENCE [LARGE SCALE GENOMIC DNA]</scope>
    <source>
        <strain evidence="9 10">CCTCC AB2016182</strain>
    </source>
</reference>
<feature type="domain" description="Tryptophan synthase beta chain-like PALP" evidence="7">
    <location>
        <begin position="99"/>
        <end position="323"/>
    </location>
</feature>
<keyword evidence="10" id="KW-1185">Reference proteome</keyword>
<proteinExistence type="inferred from homology"/>
<organism evidence="9 10">
    <name type="scientific">Paracoccus hibiscisoli</name>
    <dbReference type="NCBI Taxonomy" id="2023261"/>
    <lineage>
        <taxon>Bacteria</taxon>
        <taxon>Pseudomonadati</taxon>
        <taxon>Pseudomonadota</taxon>
        <taxon>Alphaproteobacteria</taxon>
        <taxon>Rhodobacterales</taxon>
        <taxon>Paracoccaceae</taxon>
        <taxon>Paracoccus</taxon>
    </lineage>
</organism>
<comment type="similarity">
    <text evidence="2">Belongs to the threonine synthase family.</text>
</comment>
<evidence type="ECO:0000256" key="4">
    <source>
        <dbReference type="ARBA" id="ARBA00023239"/>
    </source>
</evidence>
<dbReference type="NCBIfam" id="TIGR00260">
    <property type="entry name" value="thrC"/>
    <property type="match status" value="1"/>
</dbReference>
<feature type="modified residue" description="N6-(pyridoxal phosphate)lysine" evidence="6">
    <location>
        <position position="110"/>
    </location>
</feature>
<dbReference type="InterPro" id="IPR004450">
    <property type="entry name" value="Thr_synthase-like"/>
</dbReference>
<sequence>MRYVSTRGQAPVLNFEQAMLSGLARDGGLYLPETIPPFEGLDQLDGLPYEEVAFRVIRPFTGDSFTDEELRGAIDRAYARIAHDARAPLVQLAPGHHLLELFHGPTLAFKDFAMQLIAQLFQIALTRSGQRVTIVGATSGDTGSAAIEAFRGIDNVDVMIMYPHGRVSEVQRRQMTTPPAANVHALAVTGHFDDCQARLKDLFNDHAFRDHVGLAGVNSINWARVVAQIVYYFTACASLGMRPTDFCVPTGNFGDIFAGSIARQMGLPIRRLIVATNQNDILHRALTSGDYRMGEVEPTISPSMDIQVSSNFERALYLAYGQDANAIRQLMEELKQGGFSISQGALEALREQYVSGRVGEQETLDTIRDIRARTGEILCPHSAVGVAVAQRHIEPGVPMVTLATAHPAKFPDAVERAIGLRPGLPPHMADLFDLPERLTRVENDVDALKSLILERRTA</sequence>
<name>A0A4V5MTC0_9RHOB</name>
<dbReference type="AlphaFoldDB" id="A0A4V5MTC0"/>
<evidence type="ECO:0000256" key="1">
    <source>
        <dbReference type="ARBA" id="ARBA00001933"/>
    </source>
</evidence>
<dbReference type="GO" id="GO:0004795">
    <property type="term" value="F:threonine synthase activity"/>
    <property type="evidence" value="ECO:0007669"/>
    <property type="project" value="UniProtKB-UniRule"/>
</dbReference>
<evidence type="ECO:0000256" key="5">
    <source>
        <dbReference type="NCBIfam" id="TIGR00260"/>
    </source>
</evidence>
<evidence type="ECO:0000259" key="8">
    <source>
        <dbReference type="Pfam" id="PF14821"/>
    </source>
</evidence>
<dbReference type="InterPro" id="IPR037158">
    <property type="entry name" value="Thr_synth_N_sf"/>
</dbReference>
<evidence type="ECO:0000256" key="3">
    <source>
        <dbReference type="ARBA" id="ARBA00022898"/>
    </source>
</evidence>
<protein>
    <recommendedName>
        <fullName evidence="5">Threonine synthase</fullName>
        <ecNumber evidence="5">4.2.3.1</ecNumber>
    </recommendedName>
</protein>
<dbReference type="InterPro" id="IPR051166">
    <property type="entry name" value="Threonine_Synthase"/>
</dbReference>
<dbReference type="Proteomes" id="UP000306223">
    <property type="component" value="Unassembled WGS sequence"/>
</dbReference>
<dbReference type="InterPro" id="IPR001926">
    <property type="entry name" value="TrpB-like_PALP"/>
</dbReference>
<evidence type="ECO:0000256" key="2">
    <source>
        <dbReference type="ARBA" id="ARBA00005517"/>
    </source>
</evidence>
<dbReference type="SUPFAM" id="SSF53686">
    <property type="entry name" value="Tryptophan synthase beta subunit-like PLP-dependent enzymes"/>
    <property type="match status" value="1"/>
</dbReference>
<keyword evidence="3 6" id="KW-0663">Pyridoxal phosphate</keyword>
<dbReference type="PANTHER" id="PTHR42690">
    <property type="entry name" value="THREONINE SYNTHASE FAMILY MEMBER"/>
    <property type="match status" value="1"/>
</dbReference>
<dbReference type="Pfam" id="PF24857">
    <property type="entry name" value="THR4_C"/>
    <property type="match status" value="1"/>
</dbReference>
<dbReference type="CDD" id="cd01560">
    <property type="entry name" value="Thr-synth_2"/>
    <property type="match status" value="1"/>
</dbReference>
<dbReference type="Pfam" id="PF00291">
    <property type="entry name" value="PALP"/>
    <property type="match status" value="1"/>
</dbReference>
<dbReference type="PANTHER" id="PTHR42690:SF1">
    <property type="entry name" value="THREONINE SYNTHASE-LIKE 2"/>
    <property type="match status" value="1"/>
</dbReference>
<accession>A0A4V5MTC0</accession>
<dbReference type="EMBL" id="SUNH01000016">
    <property type="protein sequence ID" value="TJZ83588.1"/>
    <property type="molecule type" value="Genomic_DNA"/>
</dbReference>
<comment type="caution">
    <text evidence="9">The sequence shown here is derived from an EMBL/GenBank/DDBJ whole genome shotgun (WGS) entry which is preliminary data.</text>
</comment>
<dbReference type="InterPro" id="IPR036052">
    <property type="entry name" value="TrpB-like_PALP_sf"/>
</dbReference>
<feature type="domain" description="Threonine synthase N-terminal" evidence="8">
    <location>
        <begin position="2"/>
        <end position="78"/>
    </location>
</feature>
<dbReference type="OrthoDB" id="9763107at2"/>
<gene>
    <name evidence="9" type="ORF">FA740_12335</name>
</gene>
<evidence type="ECO:0000313" key="9">
    <source>
        <dbReference type="EMBL" id="TJZ83588.1"/>
    </source>
</evidence>
<dbReference type="Pfam" id="PF14821">
    <property type="entry name" value="Thr_synth_N"/>
    <property type="match status" value="1"/>
</dbReference>